<dbReference type="AlphaFoldDB" id="A0A6J2JWJ7"/>
<dbReference type="InterPro" id="IPR018119">
    <property type="entry name" value="Strictosidine_synth_cons-reg"/>
</dbReference>
<dbReference type="PANTHER" id="PTHR10426:SF88">
    <property type="entry name" value="ADIPOCYTE PLASMA MEMBRANE-ASSOCIATED PROTEIN HEMOMUCIN-RELATED"/>
    <property type="match status" value="1"/>
</dbReference>
<dbReference type="KEGG" id="bman:114245827"/>
<feature type="compositionally biased region" description="Basic and acidic residues" evidence="4">
    <location>
        <begin position="441"/>
        <end position="475"/>
    </location>
</feature>
<keyword evidence="7" id="KW-1185">Reference proteome</keyword>
<feature type="compositionally biased region" description="Basic and acidic residues" evidence="4">
    <location>
        <begin position="672"/>
        <end position="697"/>
    </location>
</feature>
<dbReference type="PRINTS" id="PR01217">
    <property type="entry name" value="PRICHEXTENSN"/>
</dbReference>
<sequence length="705" mass="77905">MMGLITGLIKKLLKLALYIAVFAIAVVLIPNIPPYTKFSSIKLEPTKPRTGILESNGLLNNAEQLYKGKLLGPEAFQTFNGELYTSLATGEIVKLTAGGHVTFVTKIGQPCSGLAYEHICGRPLGFVIDEKTKTLYVADAYHGIWKVDLITDKKQLLVSPQVEIQGKVPKIFNSIILDKNGNLYWTDSSADFYLKDGVFSTLADPSGRLLQYNTAKNQSKVVLENLWFPNGVVASLDNQFIVVAETFRYRLLKYYIDGPHKGNAEIFVSGLPGTPDNLRALPDGSGILVGLYTMFNDDNPLLTKSMSETPHVRKLIARLYRLIELPFEYLNKVYPHFLFDEITYYIGHFKSISGLTPAFSGLLQLDWNGNIVALYDNTDSTLGHISDGIVYNGKIYTGSPNKQDFIGAVPAPPQLLRAFSKTVETKEIPKTASKIEQTKPVQKEAKVEKREIKTEAPKPTEQHKPTQKQHEKKPTAEAPQKSQPTVQPPKPAANIEPKTTSKPETKPTPKPSSQPSKPETKTTNKPEAKPTPKPEIKPTPKPEIKTTPKPETKPTPKPESKIPSKPETKPTPKPETKTTPKPEAKPTPKPETKTIPPTSKPVTKPTTKPVTESSKPELKQTPDVKPTPKPEIKSSQTHKTESAQVPDRKENLVQKDTPKIRAGVKSATQEIPIKEEIPSDTAKPNKETLKVIKKDGPTEIPNPNL</sequence>
<organism evidence="7 8">
    <name type="scientific">Bombyx mandarina</name>
    <name type="common">Wild silk moth</name>
    <name type="synonym">Wild silkworm</name>
    <dbReference type="NCBI Taxonomy" id="7092"/>
    <lineage>
        <taxon>Eukaryota</taxon>
        <taxon>Metazoa</taxon>
        <taxon>Ecdysozoa</taxon>
        <taxon>Arthropoda</taxon>
        <taxon>Hexapoda</taxon>
        <taxon>Insecta</taxon>
        <taxon>Pterygota</taxon>
        <taxon>Neoptera</taxon>
        <taxon>Endopterygota</taxon>
        <taxon>Lepidoptera</taxon>
        <taxon>Glossata</taxon>
        <taxon>Ditrysia</taxon>
        <taxon>Bombycoidea</taxon>
        <taxon>Bombycidae</taxon>
        <taxon>Bombycinae</taxon>
        <taxon>Bombyx</taxon>
    </lineage>
</organism>
<evidence type="ECO:0000256" key="2">
    <source>
        <dbReference type="ARBA" id="ARBA00022553"/>
    </source>
</evidence>
<dbReference type="OrthoDB" id="5307922at2759"/>
<keyword evidence="5" id="KW-1133">Transmembrane helix</keyword>
<dbReference type="GO" id="GO:0016787">
    <property type="term" value="F:hydrolase activity"/>
    <property type="evidence" value="ECO:0007669"/>
    <property type="project" value="TreeGrafter"/>
</dbReference>
<accession>A0A6J2JWJ7</accession>
<dbReference type="GO" id="GO:0012505">
    <property type="term" value="C:endomembrane system"/>
    <property type="evidence" value="ECO:0007669"/>
    <property type="project" value="TreeGrafter"/>
</dbReference>
<evidence type="ECO:0000313" key="7">
    <source>
        <dbReference type="Proteomes" id="UP000504629"/>
    </source>
</evidence>
<evidence type="ECO:0000256" key="3">
    <source>
        <dbReference type="ARBA" id="ARBA00023180"/>
    </source>
</evidence>
<dbReference type="Gene3D" id="2.120.10.30">
    <property type="entry name" value="TolB, C-terminal domain"/>
    <property type="match status" value="1"/>
</dbReference>
<dbReference type="Proteomes" id="UP000504629">
    <property type="component" value="Unplaced"/>
</dbReference>
<keyword evidence="2" id="KW-0597">Phosphoprotein</keyword>
<keyword evidence="5" id="KW-0812">Transmembrane</keyword>
<evidence type="ECO:0000256" key="1">
    <source>
        <dbReference type="ARBA" id="ARBA00009191"/>
    </source>
</evidence>
<evidence type="ECO:0000256" key="5">
    <source>
        <dbReference type="SAM" id="Phobius"/>
    </source>
</evidence>
<comment type="similarity">
    <text evidence="1">Belongs to the strictosidine synthase family.</text>
</comment>
<feature type="domain" description="Strictosidine synthase conserved region" evidence="6">
    <location>
        <begin position="177"/>
        <end position="258"/>
    </location>
</feature>
<keyword evidence="5" id="KW-0472">Membrane</keyword>
<feature type="compositionally biased region" description="Low complexity" evidence="4">
    <location>
        <begin position="593"/>
        <end position="613"/>
    </location>
</feature>
<evidence type="ECO:0000259" key="6">
    <source>
        <dbReference type="Pfam" id="PF03088"/>
    </source>
</evidence>
<dbReference type="PANTHER" id="PTHR10426">
    <property type="entry name" value="STRICTOSIDINE SYNTHASE-RELATED"/>
    <property type="match status" value="1"/>
</dbReference>
<dbReference type="Pfam" id="PF03088">
    <property type="entry name" value="Str_synth"/>
    <property type="match status" value="1"/>
</dbReference>
<dbReference type="CTD" id="43294"/>
<dbReference type="SUPFAM" id="SSF63829">
    <property type="entry name" value="Calcium-dependent phosphotriesterase"/>
    <property type="match status" value="1"/>
</dbReference>
<feature type="region of interest" description="Disordered" evidence="4">
    <location>
        <begin position="426"/>
        <end position="705"/>
    </location>
</feature>
<evidence type="ECO:0000313" key="8">
    <source>
        <dbReference type="RefSeq" id="XP_028033925.1"/>
    </source>
</evidence>
<gene>
    <name evidence="8" type="primary">LOC114245827</name>
</gene>
<reference evidence="8" key="1">
    <citation type="submission" date="2025-08" db="UniProtKB">
        <authorList>
            <consortium name="RefSeq"/>
        </authorList>
    </citation>
    <scope>IDENTIFICATION</scope>
    <source>
        <tissue evidence="8">Silk gland</tissue>
    </source>
</reference>
<evidence type="ECO:0000256" key="4">
    <source>
        <dbReference type="SAM" id="MobiDB-lite"/>
    </source>
</evidence>
<protein>
    <submittedName>
        <fullName evidence="8">Adipocyte plasma membrane-associated protein</fullName>
    </submittedName>
</protein>
<feature type="transmembrane region" description="Helical" evidence="5">
    <location>
        <begin position="12"/>
        <end position="32"/>
    </location>
</feature>
<proteinExistence type="inferred from homology"/>
<feature type="compositionally biased region" description="Basic and acidic residues" evidence="4">
    <location>
        <begin position="614"/>
        <end position="659"/>
    </location>
</feature>
<feature type="compositionally biased region" description="Basic and acidic residues" evidence="4">
    <location>
        <begin position="518"/>
        <end position="592"/>
    </location>
</feature>
<dbReference type="GeneID" id="114245827"/>
<dbReference type="Pfam" id="PF20067">
    <property type="entry name" value="SSL_N"/>
    <property type="match status" value="1"/>
</dbReference>
<dbReference type="RefSeq" id="XP_028033925.1">
    <property type="nucleotide sequence ID" value="XM_028178124.1"/>
</dbReference>
<name>A0A6J2JWJ7_BOMMA</name>
<dbReference type="InterPro" id="IPR011042">
    <property type="entry name" value="6-blade_b-propeller_TolB-like"/>
</dbReference>
<keyword evidence="3" id="KW-0325">Glycoprotein</keyword>